<evidence type="ECO:0000313" key="2">
    <source>
        <dbReference type="Proteomes" id="UP000622707"/>
    </source>
</evidence>
<dbReference type="RefSeq" id="WP_201693393.1">
    <property type="nucleotide sequence ID" value="NZ_JAEQND010000022.1"/>
</dbReference>
<keyword evidence="2" id="KW-1185">Reference proteome</keyword>
<comment type="caution">
    <text evidence="1">The sequence shown here is derived from an EMBL/GenBank/DDBJ whole genome shotgun (WGS) entry which is preliminary data.</text>
</comment>
<organism evidence="1 2">
    <name type="scientific">Ramlibacter alkalitolerans</name>
    <dbReference type="NCBI Taxonomy" id="2039631"/>
    <lineage>
        <taxon>Bacteria</taxon>
        <taxon>Pseudomonadati</taxon>
        <taxon>Pseudomonadota</taxon>
        <taxon>Betaproteobacteria</taxon>
        <taxon>Burkholderiales</taxon>
        <taxon>Comamonadaceae</taxon>
        <taxon>Ramlibacter</taxon>
    </lineage>
</organism>
<dbReference type="Proteomes" id="UP000622707">
    <property type="component" value="Unassembled WGS sequence"/>
</dbReference>
<proteinExistence type="predicted"/>
<accession>A0ABS1JWR0</accession>
<gene>
    <name evidence="1" type="ORF">JI746_26855</name>
</gene>
<name>A0ABS1JWR0_9BURK</name>
<dbReference type="EMBL" id="JAEQND010000022">
    <property type="protein sequence ID" value="MBL0428753.1"/>
    <property type="molecule type" value="Genomic_DNA"/>
</dbReference>
<evidence type="ECO:0008006" key="3">
    <source>
        <dbReference type="Google" id="ProtNLM"/>
    </source>
</evidence>
<sequence>MYRLICPVVDAALEVNGLEAFFEYSQPNGPNRRLSADVAILRNEEPVWLIEAKRFTQKLHPDLVAGYLKPGVMGVVTNGNDWIFVVRGKHLRIGPMVHEDGTIDIAIRDALVRTLSSVSEDDALRNHTLWCDAWVVPKKSGKAPAVWEVNRGKGSRVYAEKETFTRLRDAVQKAAEFAKPDSQTGFFLEEVLQSGSEIPGGSIEVSEKRLIWWLPGGGRGVRINLESKQLEILVHNSLLDAVGRHNIKASIKLHDKNHAMSVCKASTPAELRSLVPVFTAVPKVA</sequence>
<reference evidence="1 2" key="1">
    <citation type="journal article" date="2017" name="Int. J. Syst. Evol. Microbiol.">
        <title>Ramlibacter alkalitolerans sp. nov., alkali-tolerant bacterium isolated from soil of ginseng.</title>
        <authorList>
            <person name="Lee D.H."/>
            <person name="Cha C.J."/>
        </authorList>
    </citation>
    <scope>NUCLEOTIDE SEQUENCE [LARGE SCALE GENOMIC DNA]</scope>
    <source>
        <strain evidence="1 2">KACC 19305</strain>
    </source>
</reference>
<evidence type="ECO:0000313" key="1">
    <source>
        <dbReference type="EMBL" id="MBL0428753.1"/>
    </source>
</evidence>
<protein>
    <recommendedName>
        <fullName evidence="3">Type I restriction enzyme R protein N-terminal domain-containing protein</fullName>
    </recommendedName>
</protein>